<protein>
    <submittedName>
        <fullName evidence="1">Uncharacterized protein</fullName>
    </submittedName>
</protein>
<reference evidence="1 2" key="1">
    <citation type="journal article" date="2015" name="Genome Announc.">
        <title>Complete Genome Sequence of Polypropylene Glycol- and Polyethylene Glycol-Degrading Sphingopyxis macrogoltabida Strain EY-1.</title>
        <authorList>
            <person name="Ohtsubo Y."/>
            <person name="Nagata Y."/>
            <person name="Numata M."/>
            <person name="Tsuchikane K."/>
            <person name="Hosoyama A."/>
            <person name="Yamazoe A."/>
            <person name="Tsuda M."/>
            <person name="Fujita N."/>
            <person name="Kawai F."/>
        </authorList>
    </citation>
    <scope>NUCLEOTIDE SEQUENCE [LARGE SCALE GENOMIC DNA]</scope>
    <source>
        <strain evidence="1 2">EY-1</strain>
    </source>
</reference>
<evidence type="ECO:0000313" key="2">
    <source>
        <dbReference type="Proteomes" id="UP000058074"/>
    </source>
</evidence>
<proteinExistence type="predicted"/>
<organism evidence="1 2">
    <name type="scientific">Sphingopyxis macrogoltabida</name>
    <name type="common">Sphingomonas macrogoltabidus</name>
    <dbReference type="NCBI Taxonomy" id="33050"/>
    <lineage>
        <taxon>Bacteria</taxon>
        <taxon>Pseudomonadati</taxon>
        <taxon>Pseudomonadota</taxon>
        <taxon>Alphaproteobacteria</taxon>
        <taxon>Sphingomonadales</taxon>
        <taxon>Sphingomonadaceae</taxon>
        <taxon>Sphingopyxis</taxon>
    </lineage>
</organism>
<dbReference type="KEGG" id="smag:AN936_00790"/>
<sequence length="71" mass="7528">MTERGGAFVSNVKAISGWPESCSEKERAGGRNMLAANGAFLFVLQMSGKNSFLPVEESGGLSESWRTCALA</sequence>
<evidence type="ECO:0000313" key="1">
    <source>
        <dbReference type="EMBL" id="ALH78958.1"/>
    </source>
</evidence>
<name>A0A0N9U737_SPHMC</name>
<dbReference type="EMBL" id="CP012700">
    <property type="protein sequence ID" value="ALH78958.1"/>
    <property type="molecule type" value="Genomic_DNA"/>
</dbReference>
<dbReference type="Proteomes" id="UP000058074">
    <property type="component" value="Chromosome"/>
</dbReference>
<accession>A0A0N9U737</accession>
<dbReference type="AlphaFoldDB" id="A0A0N9U737"/>
<gene>
    <name evidence="1" type="ORF">AN936_00790</name>
</gene>